<dbReference type="Pfam" id="PF06172">
    <property type="entry name" value="Cupin_5"/>
    <property type="match status" value="1"/>
</dbReference>
<gene>
    <name evidence="2" type="ORF">VW35_03050</name>
</gene>
<reference evidence="2 3" key="1">
    <citation type="submission" date="2015-03" db="EMBL/GenBank/DDBJ databases">
        <authorList>
            <person name="Hassan Y.I."/>
            <person name="Lepp D."/>
            <person name="Zhou T."/>
        </authorList>
    </citation>
    <scope>NUCLEOTIDE SEQUENCE [LARGE SCALE GENOMIC DNA]</scope>
    <source>
        <strain evidence="2 3">GH2-10</strain>
    </source>
</reference>
<dbReference type="InterPro" id="IPR009327">
    <property type="entry name" value="Cupin_DUF985"/>
</dbReference>
<evidence type="ECO:0000313" key="2">
    <source>
        <dbReference type="EMBL" id="KKB81147.1"/>
    </source>
</evidence>
<name>A0A0F5LHV8_9HYPH</name>
<dbReference type="STRING" id="361041.VW35_03050"/>
<dbReference type="OrthoDB" id="9798288at2"/>
<dbReference type="PANTHER" id="PTHR33387:SF3">
    <property type="entry name" value="DUF985 DOMAIN-CONTAINING PROTEIN"/>
    <property type="match status" value="1"/>
</dbReference>
<dbReference type="Gene3D" id="2.60.120.10">
    <property type="entry name" value="Jelly Rolls"/>
    <property type="match status" value="1"/>
</dbReference>
<organism evidence="2 3">
    <name type="scientific">Devosia soli</name>
    <dbReference type="NCBI Taxonomy" id="361041"/>
    <lineage>
        <taxon>Bacteria</taxon>
        <taxon>Pseudomonadati</taxon>
        <taxon>Pseudomonadota</taxon>
        <taxon>Alphaproteobacteria</taxon>
        <taxon>Hyphomicrobiales</taxon>
        <taxon>Devosiaceae</taxon>
        <taxon>Devosia</taxon>
    </lineage>
</organism>
<evidence type="ECO:0000259" key="1">
    <source>
        <dbReference type="Pfam" id="PF06172"/>
    </source>
</evidence>
<proteinExistence type="predicted"/>
<dbReference type="EMBL" id="LAJG01000005">
    <property type="protein sequence ID" value="KKB81147.1"/>
    <property type="molecule type" value="Genomic_DNA"/>
</dbReference>
<dbReference type="SUPFAM" id="SSF51182">
    <property type="entry name" value="RmlC-like cupins"/>
    <property type="match status" value="1"/>
</dbReference>
<dbReference type="CDD" id="cd06121">
    <property type="entry name" value="cupin_YML079wp"/>
    <property type="match status" value="1"/>
</dbReference>
<protein>
    <submittedName>
        <fullName evidence="2">Cupin</fullName>
    </submittedName>
</protein>
<keyword evidence="3" id="KW-1185">Reference proteome</keyword>
<feature type="domain" description="DUF985" evidence="1">
    <location>
        <begin position="8"/>
        <end position="134"/>
    </location>
</feature>
<dbReference type="InterPro" id="IPR039935">
    <property type="entry name" value="YML079W-like"/>
</dbReference>
<accession>A0A0F5LHV8</accession>
<dbReference type="InterPro" id="IPR014710">
    <property type="entry name" value="RmlC-like_jellyroll"/>
</dbReference>
<sequence length="142" mass="15548">MSQPTAAEIIATLGMARHPEGGWYVETFGDDEGIDGRAHSTAIYYLLEAGDRSHWHRVDAVEVWHYYAGAPLALELSDGESVDRHVLGPNILEGQRPQVVVPRHGWQSARSLGGWTLVGCTVAPGFRFSGFELAPPDWAPAR</sequence>
<dbReference type="PATRIC" id="fig|361041.3.peg.4007"/>
<dbReference type="RefSeq" id="WP_046141491.1">
    <property type="nucleotide sequence ID" value="NZ_LAJG01000005.1"/>
</dbReference>
<dbReference type="PANTHER" id="PTHR33387">
    <property type="entry name" value="RMLC-LIKE JELLY ROLL FOLD PROTEIN"/>
    <property type="match status" value="1"/>
</dbReference>
<dbReference type="AlphaFoldDB" id="A0A0F5LHV8"/>
<dbReference type="Proteomes" id="UP000033514">
    <property type="component" value="Unassembled WGS sequence"/>
</dbReference>
<evidence type="ECO:0000313" key="3">
    <source>
        <dbReference type="Proteomes" id="UP000033514"/>
    </source>
</evidence>
<dbReference type="InterPro" id="IPR011051">
    <property type="entry name" value="RmlC_Cupin_sf"/>
</dbReference>
<comment type="caution">
    <text evidence="2">The sequence shown here is derived from an EMBL/GenBank/DDBJ whole genome shotgun (WGS) entry which is preliminary data.</text>
</comment>